<keyword evidence="4" id="KW-1185">Reference proteome</keyword>
<keyword evidence="2" id="KW-0472">Membrane</keyword>
<feature type="transmembrane region" description="Helical" evidence="2">
    <location>
        <begin position="102"/>
        <end position="119"/>
    </location>
</feature>
<feature type="compositionally biased region" description="Low complexity" evidence="1">
    <location>
        <begin position="289"/>
        <end position="300"/>
    </location>
</feature>
<reference evidence="3" key="1">
    <citation type="submission" date="2023-10" db="EMBL/GenBank/DDBJ databases">
        <authorList>
            <person name="Chen Y."/>
            <person name="Shah S."/>
            <person name="Dougan E. K."/>
            <person name="Thang M."/>
            <person name="Chan C."/>
        </authorList>
    </citation>
    <scope>NUCLEOTIDE SEQUENCE [LARGE SCALE GENOMIC DNA]</scope>
</reference>
<evidence type="ECO:0000256" key="2">
    <source>
        <dbReference type="SAM" id="Phobius"/>
    </source>
</evidence>
<protein>
    <submittedName>
        <fullName evidence="3">Uncharacterized protein</fullName>
    </submittedName>
</protein>
<evidence type="ECO:0000313" key="3">
    <source>
        <dbReference type="EMBL" id="CAK0799969.1"/>
    </source>
</evidence>
<keyword evidence="2" id="KW-1133">Transmembrane helix</keyword>
<dbReference type="Proteomes" id="UP001189429">
    <property type="component" value="Unassembled WGS sequence"/>
</dbReference>
<organism evidence="3 4">
    <name type="scientific">Prorocentrum cordatum</name>
    <dbReference type="NCBI Taxonomy" id="2364126"/>
    <lineage>
        <taxon>Eukaryota</taxon>
        <taxon>Sar</taxon>
        <taxon>Alveolata</taxon>
        <taxon>Dinophyceae</taxon>
        <taxon>Prorocentrales</taxon>
        <taxon>Prorocentraceae</taxon>
        <taxon>Prorocentrum</taxon>
    </lineage>
</organism>
<accession>A0ABN9Q613</accession>
<sequence length="451" mass="49770">MRFKMEPLNRSLHLNFHPWILVEILPQPEYGTARPWEAPAVFDVQLTELTTREFMGFRSPSSFKHKYTLLNTHGAKVDEPDEETMGELDATRRSQAACCKNMCFFLWLISLCFLFVRYYCFACTYEFEKVAMLKNFVEDDFPVPEERREHLLLKCEMTEPAILRLLADFFQHTSEGSVHYADLAHNHTGIKVPDVVVSGLSNVTHHALHHGSRIAGVAGDLARHISNATSKHLANLTERVGSIEVDDLVDGAANVGGHLANAGASALHHGSRAVDQAVSAERKPRRLESPTSSRASLSKSSLEEELECNPDIDGILATCEEFPFGEPWPMLPLPVFGLCSLPVPCAHGSTCKASMHMERYDFPFACFLTLWGATSTPAGALCPALSRNCPTLSPKQVASPLDLEMQRVLVDHLHAHPRLFRVSGSTIEVVDQRAAAGALRAPSQRPGGGVP</sequence>
<gene>
    <name evidence="3" type="ORF">PCOR1329_LOCUS8267</name>
</gene>
<name>A0ABN9Q613_9DINO</name>
<keyword evidence="2" id="KW-0812">Transmembrane</keyword>
<dbReference type="EMBL" id="CAUYUJ010002259">
    <property type="protein sequence ID" value="CAK0799969.1"/>
    <property type="molecule type" value="Genomic_DNA"/>
</dbReference>
<proteinExistence type="predicted"/>
<feature type="region of interest" description="Disordered" evidence="1">
    <location>
        <begin position="271"/>
        <end position="302"/>
    </location>
</feature>
<evidence type="ECO:0000256" key="1">
    <source>
        <dbReference type="SAM" id="MobiDB-lite"/>
    </source>
</evidence>
<feature type="non-terminal residue" evidence="3">
    <location>
        <position position="451"/>
    </location>
</feature>
<comment type="caution">
    <text evidence="3">The sequence shown here is derived from an EMBL/GenBank/DDBJ whole genome shotgun (WGS) entry which is preliminary data.</text>
</comment>
<evidence type="ECO:0000313" key="4">
    <source>
        <dbReference type="Proteomes" id="UP001189429"/>
    </source>
</evidence>